<dbReference type="PANTHER" id="PTHR11739:SF25">
    <property type="entry name" value="CITRATE SYNTHASE-RELATED PROTEIN DDB_G0287281"/>
    <property type="match status" value="1"/>
</dbReference>
<dbReference type="InterPro" id="IPR016142">
    <property type="entry name" value="Citrate_synth-like_lrg_a-sub"/>
</dbReference>
<dbReference type="GO" id="GO:0019679">
    <property type="term" value="P:propionate metabolic process, methylcitrate cycle"/>
    <property type="evidence" value="ECO:0007669"/>
    <property type="project" value="TreeGrafter"/>
</dbReference>
<dbReference type="GO" id="GO:0005759">
    <property type="term" value="C:mitochondrial matrix"/>
    <property type="evidence" value="ECO:0007669"/>
    <property type="project" value="TreeGrafter"/>
</dbReference>
<keyword evidence="3" id="KW-1185">Reference proteome</keyword>
<dbReference type="GO" id="GO:0005975">
    <property type="term" value="P:carbohydrate metabolic process"/>
    <property type="evidence" value="ECO:0007669"/>
    <property type="project" value="TreeGrafter"/>
</dbReference>
<dbReference type="OMA" id="ANCEFEE"/>
<accession>X6NY99</accession>
<dbReference type="EMBL" id="ASPP01005285">
    <property type="protein sequence ID" value="ETO30843.1"/>
    <property type="molecule type" value="Genomic_DNA"/>
</dbReference>
<name>X6NY99_RETFI</name>
<dbReference type="SUPFAM" id="SSF48256">
    <property type="entry name" value="Citrate synthase"/>
    <property type="match status" value="1"/>
</dbReference>
<comment type="similarity">
    <text evidence="1">Belongs to the citrate synthase family.</text>
</comment>
<dbReference type="Proteomes" id="UP000023152">
    <property type="component" value="Unassembled WGS sequence"/>
</dbReference>
<organism evidence="2 3">
    <name type="scientific">Reticulomyxa filosa</name>
    <dbReference type="NCBI Taxonomy" id="46433"/>
    <lineage>
        <taxon>Eukaryota</taxon>
        <taxon>Sar</taxon>
        <taxon>Rhizaria</taxon>
        <taxon>Retaria</taxon>
        <taxon>Foraminifera</taxon>
        <taxon>Monothalamids</taxon>
        <taxon>Reticulomyxidae</taxon>
        <taxon>Reticulomyxa</taxon>
    </lineage>
</organism>
<sequence>MSNPKELLCYFLLTIKPFIKEWSLSSFEDVFYIQNHALTRFQKVCQWFVRQLQVLKKARKMSKEEYSKGLADVIAGETAIATVDKDGKGLMYRGYALEDLTANCEFEEVAYLLIRGHLPNQKQLEKFKKAINSQHELPVQVRRLLEMTPKVAHPMDVLKSTCSLLGTLYPEKDSEINDTEKTIALAYRLLAAFPSAIAYHYHYHFHNKSIDTKANPNDNIAKHFLRLLHQKEVSFFFKKKIAKGG</sequence>
<reference evidence="2 3" key="1">
    <citation type="journal article" date="2013" name="Curr. Biol.">
        <title>The Genome of the Foraminiferan Reticulomyxa filosa.</title>
        <authorList>
            <person name="Glockner G."/>
            <person name="Hulsmann N."/>
            <person name="Schleicher M."/>
            <person name="Noegel A.A."/>
            <person name="Eichinger L."/>
            <person name="Gallinger C."/>
            <person name="Pawlowski J."/>
            <person name="Sierra R."/>
            <person name="Euteneuer U."/>
            <person name="Pillet L."/>
            <person name="Moustafa A."/>
            <person name="Platzer M."/>
            <person name="Groth M."/>
            <person name="Szafranski K."/>
            <person name="Schliwa M."/>
        </authorList>
    </citation>
    <scope>NUCLEOTIDE SEQUENCE [LARGE SCALE GENOMIC DNA]</scope>
</reference>
<evidence type="ECO:0000313" key="2">
    <source>
        <dbReference type="EMBL" id="ETO30843.1"/>
    </source>
</evidence>
<dbReference type="PANTHER" id="PTHR11739">
    <property type="entry name" value="CITRATE SYNTHASE"/>
    <property type="match status" value="1"/>
</dbReference>
<gene>
    <name evidence="2" type="ORF">RFI_06279</name>
</gene>
<proteinExistence type="inferred from homology"/>
<dbReference type="InterPro" id="IPR002020">
    <property type="entry name" value="Citrate_synthase"/>
</dbReference>
<dbReference type="GO" id="GO:0006099">
    <property type="term" value="P:tricarboxylic acid cycle"/>
    <property type="evidence" value="ECO:0007669"/>
    <property type="project" value="TreeGrafter"/>
</dbReference>
<dbReference type="Gene3D" id="1.10.580.10">
    <property type="entry name" value="Citrate Synthase, domain 1"/>
    <property type="match status" value="1"/>
</dbReference>
<dbReference type="AlphaFoldDB" id="X6NY99"/>
<dbReference type="OrthoDB" id="435022at2759"/>
<dbReference type="Pfam" id="PF00285">
    <property type="entry name" value="Citrate_synt"/>
    <property type="match status" value="1"/>
</dbReference>
<evidence type="ECO:0000313" key="3">
    <source>
        <dbReference type="Proteomes" id="UP000023152"/>
    </source>
</evidence>
<dbReference type="InterPro" id="IPR036969">
    <property type="entry name" value="Citrate_synthase_sf"/>
</dbReference>
<evidence type="ECO:0000256" key="1">
    <source>
        <dbReference type="ARBA" id="ARBA00010566"/>
    </source>
</evidence>
<protein>
    <submittedName>
        <fullName evidence="2">Citrate synthase PrpC</fullName>
    </submittedName>
</protein>
<comment type="caution">
    <text evidence="2">The sequence shown here is derived from an EMBL/GenBank/DDBJ whole genome shotgun (WGS) entry which is preliminary data.</text>
</comment>
<dbReference type="GO" id="GO:0050440">
    <property type="term" value="F:2-methylcitrate synthase activity"/>
    <property type="evidence" value="ECO:0007669"/>
    <property type="project" value="TreeGrafter"/>
</dbReference>